<dbReference type="PANTHER" id="PTHR10434:SF11">
    <property type="entry name" value="1-ACYL-SN-GLYCEROL-3-PHOSPHATE ACYLTRANSFERASE"/>
    <property type="match status" value="1"/>
</dbReference>
<evidence type="ECO:0000256" key="4">
    <source>
        <dbReference type="SAM" id="Phobius"/>
    </source>
</evidence>
<keyword evidence="4" id="KW-0472">Membrane</keyword>
<dbReference type="PATRIC" id="fig|1121451.3.peg.3113"/>
<comment type="pathway">
    <text evidence="1">Lipid metabolism.</text>
</comment>
<sequence>MKILKFIAFYIIFFPMTIFFSLIAMASRTQKSAHWCERNWGKMTSWLTGSIDDVDLSALDKNETYVFMVNHQSFYDIPLLFNHLAPWEFKFVAKKSLFEFPIFGHAMSATNHISIDRTNRRQGMKDIQHAVEVAAGGNCPLIFPEGTRNPDPARLLPFKTGGMVLALRCQKPIAPIVIYGANEVCKKGSLFMHPYRKIKIKALPPIDISEYTVRDRVELRDKLQAAMDAAYAELKNE</sequence>
<dbReference type="OrthoDB" id="9809618at2"/>
<dbReference type="PANTHER" id="PTHR10434">
    <property type="entry name" value="1-ACYL-SN-GLYCEROL-3-PHOSPHATE ACYLTRANSFERASE"/>
    <property type="match status" value="1"/>
</dbReference>
<dbReference type="AlphaFoldDB" id="L0RG10"/>
<dbReference type="STRING" id="1121451.DESAM_22905"/>
<evidence type="ECO:0000259" key="5">
    <source>
        <dbReference type="SMART" id="SM00563"/>
    </source>
</evidence>
<evidence type="ECO:0000256" key="2">
    <source>
        <dbReference type="ARBA" id="ARBA00022679"/>
    </source>
</evidence>
<dbReference type="SMART" id="SM00563">
    <property type="entry name" value="PlsC"/>
    <property type="match status" value="1"/>
</dbReference>
<dbReference type="KEGG" id="dhy:DESAM_22905"/>
<accession>L0RG10</accession>
<dbReference type="HOGENOM" id="CLU_027938_6_3_7"/>
<feature type="transmembrane region" description="Helical" evidence="4">
    <location>
        <begin position="6"/>
        <end position="25"/>
    </location>
</feature>
<dbReference type="CDD" id="cd07989">
    <property type="entry name" value="LPLAT_AGPAT-like"/>
    <property type="match status" value="1"/>
</dbReference>
<dbReference type="GO" id="GO:0003841">
    <property type="term" value="F:1-acylglycerol-3-phosphate O-acyltransferase activity"/>
    <property type="evidence" value="ECO:0007669"/>
    <property type="project" value="UniProtKB-EC"/>
</dbReference>
<protein>
    <submittedName>
        <fullName evidence="6">Phospholipid/glycerol acyltransferase</fullName>
        <ecNumber evidence="6">2.3.1.51</ecNumber>
    </submittedName>
</protein>
<keyword evidence="2 6" id="KW-0808">Transferase</keyword>
<dbReference type="EMBL" id="FO203522">
    <property type="protein sequence ID" value="CCO25172.1"/>
    <property type="molecule type" value="Genomic_DNA"/>
</dbReference>
<gene>
    <name evidence="6" type="primary">plsC</name>
    <name evidence="6" type="ORF">DESAM_22905</name>
</gene>
<dbReference type="eggNOG" id="COG0204">
    <property type="taxonomic scope" value="Bacteria"/>
</dbReference>
<proteinExistence type="predicted"/>
<keyword evidence="4" id="KW-1133">Transmembrane helix</keyword>
<evidence type="ECO:0000256" key="3">
    <source>
        <dbReference type="ARBA" id="ARBA00023315"/>
    </source>
</evidence>
<dbReference type="EC" id="2.3.1.51" evidence="6"/>
<dbReference type="Pfam" id="PF01553">
    <property type="entry name" value="Acyltransferase"/>
    <property type="match status" value="1"/>
</dbReference>
<dbReference type="GO" id="GO:0006654">
    <property type="term" value="P:phosphatidic acid biosynthetic process"/>
    <property type="evidence" value="ECO:0007669"/>
    <property type="project" value="TreeGrafter"/>
</dbReference>
<dbReference type="Proteomes" id="UP000010808">
    <property type="component" value="Chromosome"/>
</dbReference>
<feature type="domain" description="Phospholipid/glycerol acyltransferase" evidence="5">
    <location>
        <begin position="65"/>
        <end position="181"/>
    </location>
</feature>
<name>L0RG10_9BACT</name>
<keyword evidence="3 6" id="KW-0012">Acyltransferase</keyword>
<evidence type="ECO:0000313" key="6">
    <source>
        <dbReference type="EMBL" id="CCO25172.1"/>
    </source>
</evidence>
<evidence type="ECO:0000313" key="7">
    <source>
        <dbReference type="Proteomes" id="UP000010808"/>
    </source>
</evidence>
<dbReference type="SUPFAM" id="SSF69593">
    <property type="entry name" value="Glycerol-3-phosphate (1)-acyltransferase"/>
    <property type="match status" value="1"/>
</dbReference>
<reference evidence="6 7" key="1">
    <citation type="submission" date="2012-10" db="EMBL/GenBank/DDBJ databases">
        <authorList>
            <person name="Genoscope - CEA"/>
        </authorList>
    </citation>
    <scope>NUCLEOTIDE SEQUENCE [LARGE SCALE GENOMIC DNA]</scope>
    <source>
        <strain evidence="7">AM13 / DSM 14728</strain>
    </source>
</reference>
<dbReference type="InterPro" id="IPR002123">
    <property type="entry name" value="Plipid/glycerol_acylTrfase"/>
</dbReference>
<keyword evidence="4" id="KW-0812">Transmembrane</keyword>
<keyword evidence="7" id="KW-1185">Reference proteome</keyword>
<organism evidence="6 7">
    <name type="scientific">Maridesulfovibrio hydrothermalis AM13 = DSM 14728</name>
    <dbReference type="NCBI Taxonomy" id="1121451"/>
    <lineage>
        <taxon>Bacteria</taxon>
        <taxon>Pseudomonadati</taxon>
        <taxon>Thermodesulfobacteriota</taxon>
        <taxon>Desulfovibrionia</taxon>
        <taxon>Desulfovibrionales</taxon>
        <taxon>Desulfovibrionaceae</taxon>
        <taxon>Maridesulfovibrio</taxon>
    </lineage>
</organism>
<evidence type="ECO:0000256" key="1">
    <source>
        <dbReference type="ARBA" id="ARBA00005189"/>
    </source>
</evidence>